<dbReference type="InterPro" id="IPR009056">
    <property type="entry name" value="Cyt_c-like_dom"/>
</dbReference>
<evidence type="ECO:0000313" key="7">
    <source>
        <dbReference type="EMBL" id="QDU81518.1"/>
    </source>
</evidence>
<gene>
    <name evidence="7" type="ORF">Pla110_32600</name>
</gene>
<dbReference type="Gene3D" id="2.120.10.30">
    <property type="entry name" value="TolB, C-terminal domain"/>
    <property type="match status" value="1"/>
</dbReference>
<evidence type="ECO:0000256" key="1">
    <source>
        <dbReference type="ARBA" id="ARBA00022617"/>
    </source>
</evidence>
<dbReference type="PANTHER" id="PTHR33546:SF1">
    <property type="entry name" value="LARGE, MULTIFUNCTIONAL SECRETED PROTEIN"/>
    <property type="match status" value="1"/>
</dbReference>
<keyword evidence="1 4" id="KW-0349">Heme</keyword>
<dbReference type="Gene3D" id="1.25.10.10">
    <property type="entry name" value="Leucine-rich Repeat Variant"/>
    <property type="match status" value="1"/>
</dbReference>
<keyword evidence="3 4" id="KW-0408">Iron</keyword>
<name>A0A518CQL4_9PLAN</name>
<reference evidence="7 8" key="1">
    <citation type="submission" date="2019-02" db="EMBL/GenBank/DDBJ databases">
        <title>Deep-cultivation of Planctomycetes and their phenomic and genomic characterization uncovers novel biology.</title>
        <authorList>
            <person name="Wiegand S."/>
            <person name="Jogler M."/>
            <person name="Boedeker C."/>
            <person name="Pinto D."/>
            <person name="Vollmers J."/>
            <person name="Rivas-Marin E."/>
            <person name="Kohn T."/>
            <person name="Peeters S.H."/>
            <person name="Heuer A."/>
            <person name="Rast P."/>
            <person name="Oberbeckmann S."/>
            <person name="Bunk B."/>
            <person name="Jeske O."/>
            <person name="Meyerdierks A."/>
            <person name="Storesund J.E."/>
            <person name="Kallscheuer N."/>
            <person name="Luecker S."/>
            <person name="Lage O.M."/>
            <person name="Pohl T."/>
            <person name="Merkel B.J."/>
            <person name="Hornburger P."/>
            <person name="Mueller R.-W."/>
            <person name="Bruemmer F."/>
            <person name="Labrenz M."/>
            <person name="Spormann A.M."/>
            <person name="Op den Camp H."/>
            <person name="Overmann J."/>
            <person name="Amann R."/>
            <person name="Jetten M.S.M."/>
            <person name="Mascher T."/>
            <person name="Medema M.H."/>
            <person name="Devos D.P."/>
            <person name="Kaster A.-K."/>
            <person name="Ovreas L."/>
            <person name="Rohde M."/>
            <person name="Galperin M.Y."/>
            <person name="Jogler C."/>
        </authorList>
    </citation>
    <scope>NUCLEOTIDE SEQUENCE [LARGE SCALE GENOMIC DNA]</scope>
    <source>
        <strain evidence="7 8">Pla110</strain>
    </source>
</reference>
<protein>
    <recommendedName>
        <fullName evidence="6">Cytochrome c domain-containing protein</fullName>
    </recommendedName>
</protein>
<keyword evidence="8" id="KW-1185">Reference proteome</keyword>
<dbReference type="SUPFAM" id="SSF50952">
    <property type="entry name" value="Soluble quinoprotein glucose dehydrogenase"/>
    <property type="match status" value="1"/>
</dbReference>
<evidence type="ECO:0000256" key="5">
    <source>
        <dbReference type="SAM" id="SignalP"/>
    </source>
</evidence>
<dbReference type="NCBIfam" id="TIGR02603">
    <property type="entry name" value="CxxCH_TIGR02603"/>
    <property type="match status" value="1"/>
</dbReference>
<sequence length="1118" mass="125193" precursor="true">MNYSHIFARLFSFLLTVCFTVLFSISAHAEDDLAALLNVPDEFDVSVYATDELAHNIFCLTFDTQGRLLVSGPGYIRVLVDDDEDHQADRALEFANDTQGAQGLFADGKYLYCVSGLGLHRYLDADGDGVADGESQGILKINTGDEHDAHAIRRGPDGWWYLLVGNMAGVNARYATLPTSPFNEKNPPYAGALLRIHPQLRGAEIIASGFRNAYDFDFNSAGDIFVYDSDGERDITFPWYRPTRLYHITRGVEAGWKSKTWKEPSSYSTMPNEVASFGRGSPTGVVCYRHEAFPKKYHDSLFILDWTYGRIHSVKLDPTGSSYTSEPELFMSARGNFGFAPTDAEVGPDGALYVAIGGRGTRGTVFRIRSKEGTKAEDVIKAPQLGEPDEEEKLITCLNAFQPLLGWSRQQWKPIAFELGRQPFEEVSKNSSSKFTPQQQIRALEILKEVYDGAPGPLVKELNQHPESTVRARSIWALSENQNEQVNPVALFSDYLSDDDPHVVHQAILRLNLAALTSEQLAQLSLPMSHALGSGDRFVRRAAIELLQNHYAEIVPAIKKTAPQLSFQEKARVQLSLAEMRLVLSDEFDAESTQAGMQILKLNGLGEDSLSIKLDACRLIQLAWGDCGPADHHGALFDGYASQRELTPFEFELDVFRFELAEVYPTGEAELDHELLRLISMIRPANADLLKKIVAPLNDTSNPVDDIHRLVVASRIEVEWSVEVLEKISRALVMLEVKVRDERLPQDLNWNERIKELYGALVKRDPRLPISVVQVPEFGLPGHVVFMSEVPGDFLDQAVNSFVKHVREDDDYPWNNDVIFILGESTDPEIRGLIRQRFDEYSTRQAVIMLLSENPLPEETDLFIRGLEVSHLPTLGSAVQALRKLAQLTDPKQQIAIFQAARRLDQSEAEFILRDYLMELVRTSTNVNFGFIPGKEGYRPQPDVMAKWEEWFLSNYPEAAVVLMKSLGDEEALLMSRLESLDWSQGNAEQGKIFFEKRGCAQCHGGSSALGPDLAGVTGRFSRQDLFTATLYPDRDVSPRYQATNVITEDGLIFTGLVIYESIDGMILRDGLNRTHRIETENIDARTVSSKSLMPSGLLKNSTDSELVDLYTYLQSLQ</sequence>
<dbReference type="InterPro" id="IPR013427">
    <property type="entry name" value="Haem-bd_dom_put"/>
</dbReference>
<dbReference type="GO" id="GO:0020037">
    <property type="term" value="F:heme binding"/>
    <property type="evidence" value="ECO:0007669"/>
    <property type="project" value="InterPro"/>
</dbReference>
<evidence type="ECO:0000256" key="4">
    <source>
        <dbReference type="PROSITE-ProRule" id="PRU00433"/>
    </source>
</evidence>
<dbReference type="OrthoDB" id="223239at2"/>
<dbReference type="AlphaFoldDB" id="A0A518CQL4"/>
<accession>A0A518CQL4</accession>
<dbReference type="EMBL" id="CP036281">
    <property type="protein sequence ID" value="QDU81518.1"/>
    <property type="molecule type" value="Genomic_DNA"/>
</dbReference>
<dbReference type="SUPFAM" id="SSF46626">
    <property type="entry name" value="Cytochrome c"/>
    <property type="match status" value="1"/>
</dbReference>
<feature type="signal peptide" evidence="5">
    <location>
        <begin position="1"/>
        <end position="29"/>
    </location>
</feature>
<dbReference type="Proteomes" id="UP000317178">
    <property type="component" value="Chromosome"/>
</dbReference>
<organism evidence="7 8">
    <name type="scientific">Polystyrenella longa</name>
    <dbReference type="NCBI Taxonomy" id="2528007"/>
    <lineage>
        <taxon>Bacteria</taxon>
        <taxon>Pseudomonadati</taxon>
        <taxon>Planctomycetota</taxon>
        <taxon>Planctomycetia</taxon>
        <taxon>Planctomycetales</taxon>
        <taxon>Planctomycetaceae</taxon>
        <taxon>Polystyrenella</taxon>
    </lineage>
</organism>
<keyword evidence="5" id="KW-0732">Signal</keyword>
<dbReference type="RefSeq" id="WP_144996931.1">
    <property type="nucleotide sequence ID" value="NZ_CP036281.1"/>
</dbReference>
<evidence type="ECO:0000256" key="3">
    <source>
        <dbReference type="ARBA" id="ARBA00023004"/>
    </source>
</evidence>
<keyword evidence="2 4" id="KW-0479">Metal-binding</keyword>
<dbReference type="Gene3D" id="1.10.760.10">
    <property type="entry name" value="Cytochrome c-like domain"/>
    <property type="match status" value="1"/>
</dbReference>
<dbReference type="GO" id="GO:0046872">
    <property type="term" value="F:metal ion binding"/>
    <property type="evidence" value="ECO:0007669"/>
    <property type="project" value="UniProtKB-KW"/>
</dbReference>
<feature type="domain" description="Cytochrome c" evidence="6">
    <location>
        <begin position="986"/>
        <end position="1118"/>
    </location>
</feature>
<dbReference type="SUPFAM" id="SSF48371">
    <property type="entry name" value="ARM repeat"/>
    <property type="match status" value="1"/>
</dbReference>
<dbReference type="PANTHER" id="PTHR33546">
    <property type="entry name" value="LARGE, MULTIFUNCTIONAL SECRETED PROTEIN-RELATED"/>
    <property type="match status" value="1"/>
</dbReference>
<dbReference type="InterPro" id="IPR016024">
    <property type="entry name" value="ARM-type_fold"/>
</dbReference>
<dbReference type="InterPro" id="IPR011989">
    <property type="entry name" value="ARM-like"/>
</dbReference>
<proteinExistence type="predicted"/>
<dbReference type="InterPro" id="IPR036909">
    <property type="entry name" value="Cyt_c-like_dom_sf"/>
</dbReference>
<dbReference type="Pfam" id="PF23500">
    <property type="entry name" value="DUF7133"/>
    <property type="match status" value="1"/>
</dbReference>
<dbReference type="PROSITE" id="PS51007">
    <property type="entry name" value="CYTC"/>
    <property type="match status" value="1"/>
</dbReference>
<evidence type="ECO:0000256" key="2">
    <source>
        <dbReference type="ARBA" id="ARBA00022723"/>
    </source>
</evidence>
<dbReference type="InterPro" id="IPR055557">
    <property type="entry name" value="DUF7133"/>
</dbReference>
<dbReference type="NCBIfam" id="TIGR02604">
    <property type="entry name" value="Piru_Ver_Nterm"/>
    <property type="match status" value="1"/>
</dbReference>
<evidence type="ECO:0000259" key="6">
    <source>
        <dbReference type="PROSITE" id="PS51007"/>
    </source>
</evidence>
<dbReference type="GO" id="GO:0009055">
    <property type="term" value="F:electron transfer activity"/>
    <property type="evidence" value="ECO:0007669"/>
    <property type="project" value="InterPro"/>
</dbReference>
<dbReference type="InterPro" id="IPR011042">
    <property type="entry name" value="6-blade_b-propeller_TolB-like"/>
</dbReference>
<dbReference type="InterPro" id="IPR011041">
    <property type="entry name" value="Quinoprot_gluc/sorb_DH_b-prop"/>
</dbReference>
<dbReference type="KEGG" id="plon:Pla110_32600"/>
<feature type="chain" id="PRO_5021879544" description="Cytochrome c domain-containing protein" evidence="5">
    <location>
        <begin position="30"/>
        <end position="1118"/>
    </location>
</feature>
<dbReference type="InterPro" id="IPR013428">
    <property type="entry name" value="Membrane-bound_put_N"/>
</dbReference>
<evidence type="ECO:0000313" key="8">
    <source>
        <dbReference type="Proteomes" id="UP000317178"/>
    </source>
</evidence>